<sequence>MKGYSTREVAELIDLPQETIREIAHGVLDLDRQHRGRYRFSFQDIVVLRTARELLQAGVRRSRINRTLIRLSDRLPRSRPLTSYRISGDAGEVVIQEDERMYSANTGQYHFNFSVAELAGTVAPLAKKNVEEAELEADHLSSDDWFDLGVDLEAVSPEDAPTAYLRALELDPKHSDAHVNLGRLKQEAGDLNAAEHYYRQALEAEPDNVLAAFNLGTLMEDMGRVSDAIDAYKRAQHFSDAHYNLSRLYELIGKHAEALKHLKIYRAMTDPDSPR</sequence>
<name>A0A2A5WNM1_9GAMM</name>
<dbReference type="GO" id="GO:0003677">
    <property type="term" value="F:DNA binding"/>
    <property type="evidence" value="ECO:0007669"/>
    <property type="project" value="InterPro"/>
</dbReference>
<dbReference type="GO" id="GO:0006355">
    <property type="term" value="P:regulation of DNA-templated transcription"/>
    <property type="evidence" value="ECO:0007669"/>
    <property type="project" value="InterPro"/>
</dbReference>
<dbReference type="Pfam" id="PF13432">
    <property type="entry name" value="TPR_16"/>
    <property type="match status" value="1"/>
</dbReference>
<evidence type="ECO:0000256" key="1">
    <source>
        <dbReference type="PROSITE-ProRule" id="PRU00339"/>
    </source>
</evidence>
<reference evidence="3 4" key="1">
    <citation type="submission" date="2017-08" db="EMBL/GenBank/DDBJ databases">
        <title>Fine stratification of microbial communities through a metagenomic profile of the photic zone.</title>
        <authorList>
            <person name="Haro-Moreno J.M."/>
            <person name="Lopez-Perez M."/>
            <person name="De La Torre J."/>
            <person name="Picazo A."/>
            <person name="Camacho A."/>
            <person name="Rodriguez-Valera F."/>
        </authorList>
    </citation>
    <scope>NUCLEOTIDE SEQUENCE [LARGE SCALE GENOMIC DNA]</scope>
    <source>
        <strain evidence="3">MED-G24</strain>
    </source>
</reference>
<proteinExistence type="predicted"/>
<gene>
    <name evidence="3" type="ORF">CNE99_07890</name>
</gene>
<dbReference type="PROSITE" id="PS50293">
    <property type="entry name" value="TPR_REGION"/>
    <property type="match status" value="1"/>
</dbReference>
<dbReference type="PANTHER" id="PTHR44809:SF1">
    <property type="entry name" value="PROTEIN O-MANNOSYL-TRANSFERASE TMTC1"/>
    <property type="match status" value="1"/>
</dbReference>
<dbReference type="EMBL" id="NTKD01000045">
    <property type="protein sequence ID" value="PDH37726.1"/>
    <property type="molecule type" value="Genomic_DNA"/>
</dbReference>
<comment type="caution">
    <text evidence="3">The sequence shown here is derived from an EMBL/GenBank/DDBJ whole genome shotgun (WGS) entry which is preliminary data.</text>
</comment>
<dbReference type="InterPro" id="IPR052943">
    <property type="entry name" value="TMTC_O-mannosyl-trnsfr"/>
</dbReference>
<dbReference type="Pfam" id="PF13411">
    <property type="entry name" value="MerR_1"/>
    <property type="match status" value="1"/>
</dbReference>
<dbReference type="SUPFAM" id="SSF48452">
    <property type="entry name" value="TPR-like"/>
    <property type="match status" value="1"/>
</dbReference>
<dbReference type="Gene3D" id="1.10.1660.10">
    <property type="match status" value="1"/>
</dbReference>
<dbReference type="PANTHER" id="PTHR44809">
    <property type="match status" value="1"/>
</dbReference>
<dbReference type="Gene3D" id="1.25.40.10">
    <property type="entry name" value="Tetratricopeptide repeat domain"/>
    <property type="match status" value="1"/>
</dbReference>
<evidence type="ECO:0000313" key="3">
    <source>
        <dbReference type="EMBL" id="PDH37726.1"/>
    </source>
</evidence>
<dbReference type="InterPro" id="IPR011990">
    <property type="entry name" value="TPR-like_helical_dom_sf"/>
</dbReference>
<accession>A0A2A5WNM1</accession>
<dbReference type="AlphaFoldDB" id="A0A2A5WNM1"/>
<dbReference type="Proteomes" id="UP000219327">
    <property type="component" value="Unassembled WGS sequence"/>
</dbReference>
<dbReference type="InterPro" id="IPR019734">
    <property type="entry name" value="TPR_rpt"/>
</dbReference>
<keyword evidence="1" id="KW-0802">TPR repeat</keyword>
<protein>
    <recommendedName>
        <fullName evidence="2">HTH merR-type domain-containing protein</fullName>
    </recommendedName>
</protein>
<feature type="repeat" description="TPR" evidence="1">
    <location>
        <begin position="175"/>
        <end position="208"/>
    </location>
</feature>
<evidence type="ECO:0000313" key="4">
    <source>
        <dbReference type="Proteomes" id="UP000219327"/>
    </source>
</evidence>
<evidence type="ECO:0000259" key="2">
    <source>
        <dbReference type="Pfam" id="PF13411"/>
    </source>
</evidence>
<dbReference type="InterPro" id="IPR000551">
    <property type="entry name" value="MerR-type_HTH_dom"/>
</dbReference>
<dbReference type="PROSITE" id="PS50005">
    <property type="entry name" value="TPR"/>
    <property type="match status" value="1"/>
</dbReference>
<feature type="domain" description="HTH merR-type" evidence="2">
    <location>
        <begin position="4"/>
        <end position="66"/>
    </location>
</feature>
<dbReference type="SMART" id="SM00028">
    <property type="entry name" value="TPR"/>
    <property type="match status" value="2"/>
</dbReference>
<organism evidence="3 4">
    <name type="scientific">OM182 bacterium MED-G24</name>
    <dbReference type="NCBI Taxonomy" id="1986255"/>
    <lineage>
        <taxon>Bacteria</taxon>
        <taxon>Pseudomonadati</taxon>
        <taxon>Pseudomonadota</taxon>
        <taxon>Gammaproteobacteria</taxon>
        <taxon>OMG group</taxon>
        <taxon>OM182 clade</taxon>
    </lineage>
</organism>